<name>A0A5C5ZYQ4_9BACT</name>
<proteinExistence type="predicted"/>
<dbReference type="Proteomes" id="UP000320176">
    <property type="component" value="Unassembled WGS sequence"/>
</dbReference>
<comment type="caution">
    <text evidence="1">The sequence shown here is derived from an EMBL/GenBank/DDBJ whole genome shotgun (WGS) entry which is preliminary data.</text>
</comment>
<reference evidence="1 2" key="1">
    <citation type="submission" date="2019-02" db="EMBL/GenBank/DDBJ databases">
        <title>Deep-cultivation of Planctomycetes and their phenomic and genomic characterization uncovers novel biology.</title>
        <authorList>
            <person name="Wiegand S."/>
            <person name="Jogler M."/>
            <person name="Boedeker C."/>
            <person name="Pinto D."/>
            <person name="Vollmers J."/>
            <person name="Rivas-Marin E."/>
            <person name="Kohn T."/>
            <person name="Peeters S.H."/>
            <person name="Heuer A."/>
            <person name="Rast P."/>
            <person name="Oberbeckmann S."/>
            <person name="Bunk B."/>
            <person name="Jeske O."/>
            <person name="Meyerdierks A."/>
            <person name="Storesund J.E."/>
            <person name="Kallscheuer N."/>
            <person name="Luecker S."/>
            <person name="Lage O.M."/>
            <person name="Pohl T."/>
            <person name="Merkel B.J."/>
            <person name="Hornburger P."/>
            <person name="Mueller R.-W."/>
            <person name="Bruemmer F."/>
            <person name="Labrenz M."/>
            <person name="Spormann A.M."/>
            <person name="Op Den Camp H."/>
            <person name="Overmann J."/>
            <person name="Amann R."/>
            <person name="Jetten M.S.M."/>
            <person name="Mascher T."/>
            <person name="Medema M.H."/>
            <person name="Devos D.P."/>
            <person name="Kaster A.-K."/>
            <person name="Ovreas L."/>
            <person name="Rohde M."/>
            <person name="Galperin M.Y."/>
            <person name="Jogler C."/>
        </authorList>
    </citation>
    <scope>NUCLEOTIDE SEQUENCE [LARGE SCALE GENOMIC DNA]</scope>
    <source>
        <strain evidence="1 2">Pla52n</strain>
    </source>
</reference>
<dbReference type="AlphaFoldDB" id="A0A5C5ZYQ4"/>
<keyword evidence="2" id="KW-1185">Reference proteome</keyword>
<evidence type="ECO:0000313" key="1">
    <source>
        <dbReference type="EMBL" id="TWT92752.1"/>
    </source>
</evidence>
<dbReference type="EMBL" id="SJPN01000010">
    <property type="protein sequence ID" value="TWT92752.1"/>
    <property type="molecule type" value="Genomic_DNA"/>
</dbReference>
<gene>
    <name evidence="1" type="ORF">Pla52n_61170</name>
</gene>
<accession>A0A5C5ZYQ4</accession>
<organism evidence="1 2">
    <name type="scientific">Stieleria varia</name>
    <dbReference type="NCBI Taxonomy" id="2528005"/>
    <lineage>
        <taxon>Bacteria</taxon>
        <taxon>Pseudomonadati</taxon>
        <taxon>Planctomycetota</taxon>
        <taxon>Planctomycetia</taxon>
        <taxon>Pirellulales</taxon>
        <taxon>Pirellulaceae</taxon>
        <taxon>Stieleria</taxon>
    </lineage>
</organism>
<evidence type="ECO:0000313" key="2">
    <source>
        <dbReference type="Proteomes" id="UP000320176"/>
    </source>
</evidence>
<sequence length="114" mass="12282">MTPAGRQWTIASLGPIFGCELGIWVVSGRRLIALGGPDGGRGSGFRVRRDVDGLTSGFAENASGNCVRNAAARYRRGTSSDNDSGFRVSERRGYVIFRATIIPRCSRLAAKYVN</sequence>
<protein>
    <submittedName>
        <fullName evidence="1">Uncharacterized protein</fullName>
    </submittedName>
</protein>